<sequence>MGRHDIAPVEYDCLHRCLSDLALVDLASKAQLLQSLSAYLSCVASTMSASADDYSLSALVGTLNVRLQNVEVIELHNLLARELKNHTERLAGPHSSSHICSSAEGDRSDEILTRTLHLEVVSETLRCCIRILPLVDCFDTSVSLRGAALLDSLMQQLCSPASLCETLVRLFKHGGLREKQEFSTISNWRTAKTRGGKNGPLANLTQSSDSSSRSDAAGAPDADFQVETQRRMEVFFAILEVYMDELLLCPDLGARLLSFRNETRSFFKEEQLMSSSARHTEASLEAAFVHALLYCLSKLHTHGSGNTAPEDGLLVCNLSLPASLLLLETLAVEKIPAIYMKHIFQLVARVLDSSASREAQMAEMTILTGPEECSFWSGGIDWSYCLKRVSRKRDPVEWILRPRSSSSVTTVHFASSIFEQAMMLFKKISTSSTGGEPGGLVLPQSADNLLVNICAMKYRSLAEILCENSEMEPSEFFARFEGYASQVLDLERATFSRESVDIISSCSDIYLEVVESYVCHDSHVHKARRNTDSLSVEKNGYRYGDSSLVSAALQLGISSLECITREIGNMLRFSSDTPHQVSSEQQRSATLQADDADKILELVSMYLSSFLPSDVQACAEFVDCPSGKRETGTVRRGQSSLIGSVGKAILFFTNIFCGQVQNGAPEELLEDYFRILESLVALLLVVDGKRSSTPSSDLYSTEPNPNVSCDRTTHVHESSIGIREYESSSFSWLEAMVLLLQNMLQEVSAQQVKLKLYLSSLSGVLVEDAANENRLVAGHRSCHLNAVKWIRPLPEFFLDFVLEKVSRSDGLNLAAMAFTGSLEPCRGERDLVLQILQLALEKPTRLSSFSTLIGYISDMLEDLLPITAKLSLPEVAESLSCYEHVASSFTLACQTAVSGRVMVLRNDQECRSWLLSRMCEGLERLFTEGTAVAEWISNWNRSVTVSNSQSSCPGEGQNKCGASSTDAEQLECCNHFLVQIEKLRRAVYSMRNASDWFLIAELELSSLSSKSRTFLEAFLRLRMTVDKPMFPKRCFCLSEEKQSLHPATAVVSVELDSLMNNQQEEARSNGMCDISLPGRSCNKKVSESEECDSMADIGTSQEDIARIAVADPLLPGRGSPCEGSPAVEPIPQDSDALMHDSAKDPDPSSVNIDCPLSVREDDSHFEHALICTTQEIQLCGEGTTTTGFPDNREVYKVAMVGEPSTNTVREHDSRGENVHADTQQKGLKCGEEKTSTNCPGKDEPSKVPVVGKRITRSSALLMAESSHHVGEAKLSDAEIVSDPVELPNSKKRQIHSSTTLAIAKRFMQTRQSSGKRAKRENQNSTDRYKEVFDLVPLTSREQETVDLEIEQPRHNIDAKDQEVACTEVVSNPYIHTLLQADSCQESFDDLNDFIVCKKGRNYTQWLKNRQKVRRRLHNRNLFKRLQEKRDLLLLLDIME</sequence>
<dbReference type="InterPro" id="IPR056714">
    <property type="entry name" value="DUF7812"/>
</dbReference>
<keyword evidence="4" id="KW-1185">Reference proteome</keyword>
<evidence type="ECO:0000313" key="3">
    <source>
        <dbReference type="EMBL" id="OAE29293.1"/>
    </source>
</evidence>
<evidence type="ECO:0000256" key="1">
    <source>
        <dbReference type="SAM" id="MobiDB-lite"/>
    </source>
</evidence>
<feature type="domain" description="DUF7812" evidence="2">
    <location>
        <begin position="125"/>
        <end position="364"/>
    </location>
</feature>
<feature type="region of interest" description="Disordered" evidence="1">
    <location>
        <begin position="1118"/>
        <end position="1148"/>
    </location>
</feature>
<dbReference type="EMBL" id="LVLJ01001475">
    <property type="protein sequence ID" value="OAE29293.1"/>
    <property type="molecule type" value="Genomic_DNA"/>
</dbReference>
<proteinExistence type="predicted"/>
<dbReference type="Proteomes" id="UP000077202">
    <property type="component" value="Unassembled WGS sequence"/>
</dbReference>
<accession>A0A176W9E2</accession>
<evidence type="ECO:0000259" key="2">
    <source>
        <dbReference type="Pfam" id="PF25104"/>
    </source>
</evidence>
<feature type="compositionally biased region" description="Basic and acidic residues" evidence="1">
    <location>
        <begin position="1208"/>
        <end position="1219"/>
    </location>
</feature>
<organism evidence="3 4">
    <name type="scientific">Marchantia polymorpha subsp. ruderalis</name>
    <dbReference type="NCBI Taxonomy" id="1480154"/>
    <lineage>
        <taxon>Eukaryota</taxon>
        <taxon>Viridiplantae</taxon>
        <taxon>Streptophyta</taxon>
        <taxon>Embryophyta</taxon>
        <taxon>Marchantiophyta</taxon>
        <taxon>Marchantiopsida</taxon>
        <taxon>Marchantiidae</taxon>
        <taxon>Marchantiales</taxon>
        <taxon>Marchantiaceae</taxon>
        <taxon>Marchantia</taxon>
    </lineage>
</organism>
<feature type="compositionally biased region" description="Basic and acidic residues" evidence="1">
    <location>
        <begin position="1228"/>
        <end position="1245"/>
    </location>
</feature>
<feature type="region of interest" description="Disordered" evidence="1">
    <location>
        <begin position="187"/>
        <end position="222"/>
    </location>
</feature>
<evidence type="ECO:0000313" key="4">
    <source>
        <dbReference type="Proteomes" id="UP000077202"/>
    </source>
</evidence>
<dbReference type="PANTHER" id="PTHR36786">
    <property type="entry name" value="2-ISOPROPYLMALATE SYNTHASE"/>
    <property type="match status" value="1"/>
</dbReference>
<reference evidence="3" key="1">
    <citation type="submission" date="2016-03" db="EMBL/GenBank/DDBJ databases">
        <title>Mechanisms controlling the formation of the plant cell surface in tip-growing cells are functionally conserved among land plants.</title>
        <authorList>
            <person name="Honkanen S."/>
            <person name="Jones V.A."/>
            <person name="Morieri G."/>
            <person name="Champion C."/>
            <person name="Hetherington A.J."/>
            <person name="Kelly S."/>
            <person name="Saint-Marcoux D."/>
            <person name="Proust H."/>
            <person name="Prescott H."/>
            <person name="Dolan L."/>
        </authorList>
    </citation>
    <scope>NUCLEOTIDE SEQUENCE [LARGE SCALE GENOMIC DNA]</scope>
    <source>
        <tissue evidence="3">Whole gametophyte</tissue>
    </source>
</reference>
<protein>
    <recommendedName>
        <fullName evidence="2">DUF7812 domain-containing protein</fullName>
    </recommendedName>
</protein>
<dbReference type="Pfam" id="PF25104">
    <property type="entry name" value="DUF7812"/>
    <property type="match status" value="1"/>
</dbReference>
<name>A0A176W9E2_MARPO</name>
<dbReference type="PANTHER" id="PTHR36786:SF1">
    <property type="entry name" value="2-ISOPROPYLMALATE SYNTHASE"/>
    <property type="match status" value="1"/>
</dbReference>
<comment type="caution">
    <text evidence="3">The sequence shown here is derived from an EMBL/GenBank/DDBJ whole genome shotgun (WGS) entry which is preliminary data.</text>
</comment>
<feature type="compositionally biased region" description="Basic and acidic residues" evidence="1">
    <location>
        <begin position="1136"/>
        <end position="1146"/>
    </location>
</feature>
<feature type="compositionally biased region" description="Low complexity" evidence="1">
    <location>
        <begin position="207"/>
        <end position="222"/>
    </location>
</feature>
<feature type="region of interest" description="Disordered" evidence="1">
    <location>
        <begin position="1206"/>
        <end position="1247"/>
    </location>
</feature>
<gene>
    <name evidence="3" type="ORF">AXG93_3102s1190</name>
</gene>